<sequence length="99" mass="11051">MLKCPLKSQRKDGHLAAAAKPKPNGASEELIVDILKQLPPKSLPEFRPSSSEEKPSHVPIRAGNQHPCDFVALLRHPFVDEVHTGTYRQLFHPEQLQVA</sequence>
<evidence type="ECO:0000313" key="3">
    <source>
        <dbReference type="Proteomes" id="UP000327157"/>
    </source>
</evidence>
<name>A0A5N5G748_9ROSA</name>
<reference evidence="3" key="2">
    <citation type="submission" date="2019-10" db="EMBL/GenBank/DDBJ databases">
        <title>A de novo genome assembly of a pear dwarfing rootstock.</title>
        <authorList>
            <person name="Wang F."/>
            <person name="Wang J."/>
            <person name="Li S."/>
            <person name="Zhang Y."/>
            <person name="Fang M."/>
            <person name="Ma L."/>
            <person name="Zhao Y."/>
            <person name="Jiang S."/>
        </authorList>
    </citation>
    <scope>NUCLEOTIDE SEQUENCE [LARGE SCALE GENOMIC DNA]</scope>
</reference>
<dbReference type="AlphaFoldDB" id="A0A5N5G748"/>
<comment type="caution">
    <text evidence="2">The sequence shown here is derived from an EMBL/GenBank/DDBJ whole genome shotgun (WGS) entry which is preliminary data.</text>
</comment>
<dbReference type="EMBL" id="SMOL01000559">
    <property type="protein sequence ID" value="KAB2606414.1"/>
    <property type="molecule type" value="Genomic_DNA"/>
</dbReference>
<dbReference type="OrthoDB" id="1662883at2759"/>
<proteinExistence type="predicted"/>
<gene>
    <name evidence="2" type="ORF">D8674_006131</name>
</gene>
<evidence type="ECO:0000313" key="2">
    <source>
        <dbReference type="EMBL" id="KAB2606414.1"/>
    </source>
</evidence>
<feature type="region of interest" description="Disordered" evidence="1">
    <location>
        <begin position="40"/>
        <end position="62"/>
    </location>
</feature>
<evidence type="ECO:0000256" key="1">
    <source>
        <dbReference type="SAM" id="MobiDB-lite"/>
    </source>
</evidence>
<reference evidence="2 3" key="3">
    <citation type="submission" date="2019-11" db="EMBL/GenBank/DDBJ databases">
        <title>A de novo genome assembly of a pear dwarfing rootstock.</title>
        <authorList>
            <person name="Wang F."/>
            <person name="Wang J."/>
            <person name="Li S."/>
            <person name="Zhang Y."/>
            <person name="Fang M."/>
            <person name="Ma L."/>
            <person name="Zhao Y."/>
            <person name="Jiang S."/>
        </authorList>
    </citation>
    <scope>NUCLEOTIDE SEQUENCE [LARGE SCALE GENOMIC DNA]</scope>
    <source>
        <strain evidence="2">S2</strain>
        <tissue evidence="2">Leaf</tissue>
    </source>
</reference>
<feature type="region of interest" description="Disordered" evidence="1">
    <location>
        <begin position="1"/>
        <end position="24"/>
    </location>
</feature>
<keyword evidence="3" id="KW-1185">Reference proteome</keyword>
<organism evidence="2 3">
    <name type="scientific">Pyrus ussuriensis x Pyrus communis</name>
    <dbReference type="NCBI Taxonomy" id="2448454"/>
    <lineage>
        <taxon>Eukaryota</taxon>
        <taxon>Viridiplantae</taxon>
        <taxon>Streptophyta</taxon>
        <taxon>Embryophyta</taxon>
        <taxon>Tracheophyta</taxon>
        <taxon>Spermatophyta</taxon>
        <taxon>Magnoliopsida</taxon>
        <taxon>eudicotyledons</taxon>
        <taxon>Gunneridae</taxon>
        <taxon>Pentapetalae</taxon>
        <taxon>rosids</taxon>
        <taxon>fabids</taxon>
        <taxon>Rosales</taxon>
        <taxon>Rosaceae</taxon>
        <taxon>Amygdaloideae</taxon>
        <taxon>Maleae</taxon>
        <taxon>Pyrus</taxon>
    </lineage>
</organism>
<protein>
    <submittedName>
        <fullName evidence="2">Tubulin alpha chain-like</fullName>
    </submittedName>
</protein>
<dbReference type="Proteomes" id="UP000327157">
    <property type="component" value="Chromosome 11"/>
</dbReference>
<accession>A0A5N5G748</accession>
<reference evidence="2 3" key="1">
    <citation type="submission" date="2019-09" db="EMBL/GenBank/DDBJ databases">
        <authorList>
            <person name="Ou C."/>
        </authorList>
    </citation>
    <scope>NUCLEOTIDE SEQUENCE [LARGE SCALE GENOMIC DNA]</scope>
    <source>
        <strain evidence="2">S2</strain>
        <tissue evidence="2">Leaf</tissue>
    </source>
</reference>